<dbReference type="Pfam" id="PF18052">
    <property type="entry name" value="Rx_N"/>
    <property type="match status" value="1"/>
</dbReference>
<keyword evidence="3" id="KW-0677">Repeat</keyword>
<dbReference type="InterPro" id="IPR056789">
    <property type="entry name" value="LRR_R13L1-DRL21"/>
</dbReference>
<evidence type="ECO:0008006" key="15">
    <source>
        <dbReference type="Google" id="ProtNLM"/>
    </source>
</evidence>
<dbReference type="PANTHER" id="PTHR36766">
    <property type="entry name" value="PLANT BROAD-SPECTRUM MILDEW RESISTANCE PROTEIN RPW8"/>
    <property type="match status" value="1"/>
</dbReference>
<dbReference type="InterPro" id="IPR055414">
    <property type="entry name" value="LRR_R13L4/SHOC2-like"/>
</dbReference>
<feature type="domain" description="Disease resistance R13L4/SHOC-2-like LRR" evidence="11">
    <location>
        <begin position="617"/>
        <end position="783"/>
    </location>
</feature>
<keyword evidence="7" id="KW-0175">Coiled coil</keyword>
<reference evidence="13 14" key="1">
    <citation type="journal article" date="2019" name="Sci. Rep.">
        <title>A high-quality genome of Eragrostis curvula grass provides insights into Poaceae evolution and supports new strategies to enhance forage quality.</title>
        <authorList>
            <person name="Carballo J."/>
            <person name="Santos B.A.C.M."/>
            <person name="Zappacosta D."/>
            <person name="Garbus I."/>
            <person name="Selva J.P."/>
            <person name="Gallo C.A."/>
            <person name="Diaz A."/>
            <person name="Albertini E."/>
            <person name="Caccamo M."/>
            <person name="Echenique V."/>
        </authorList>
    </citation>
    <scope>NUCLEOTIDE SEQUENCE [LARGE SCALE GENOMIC DNA]</scope>
    <source>
        <strain evidence="14">cv. Victoria</strain>
        <tissue evidence="13">Leaf</tissue>
    </source>
</reference>
<evidence type="ECO:0000256" key="2">
    <source>
        <dbReference type="ARBA" id="ARBA00022614"/>
    </source>
</evidence>
<feature type="domain" description="Disease resistance N-terminal" evidence="9">
    <location>
        <begin position="14"/>
        <end position="94"/>
    </location>
</feature>
<keyword evidence="14" id="KW-1185">Reference proteome</keyword>
<dbReference type="Pfam" id="PF00931">
    <property type="entry name" value="NB-ARC"/>
    <property type="match status" value="1"/>
</dbReference>
<dbReference type="Pfam" id="PF25019">
    <property type="entry name" value="LRR_R13L1-DRL21"/>
    <property type="match status" value="1"/>
</dbReference>
<proteinExistence type="inferred from homology"/>
<dbReference type="SUPFAM" id="SSF52058">
    <property type="entry name" value="L domain-like"/>
    <property type="match status" value="1"/>
</dbReference>
<evidence type="ECO:0000259" key="11">
    <source>
        <dbReference type="Pfam" id="PF23598"/>
    </source>
</evidence>
<evidence type="ECO:0000313" key="13">
    <source>
        <dbReference type="EMBL" id="TVU26298.1"/>
    </source>
</evidence>
<dbReference type="InterPro" id="IPR032675">
    <property type="entry name" value="LRR_dom_sf"/>
</dbReference>
<dbReference type="Gene3D" id="1.10.8.430">
    <property type="entry name" value="Helical domain of apoptotic protease-activating factors"/>
    <property type="match status" value="1"/>
</dbReference>
<evidence type="ECO:0000256" key="3">
    <source>
        <dbReference type="ARBA" id="ARBA00022737"/>
    </source>
</evidence>
<dbReference type="InterPro" id="IPR002182">
    <property type="entry name" value="NB-ARC"/>
</dbReference>
<dbReference type="InterPro" id="IPR042197">
    <property type="entry name" value="Apaf_helical"/>
</dbReference>
<sequence length="1123" mass="126997">MSGMEAALACGLLKVAGNRLVSLMASEFASITGVKNDLSELQDINGEITSWLSTVRDLSIENDQKFRWVIKLKDVAYDIDDLLYEFHLKSEDYKIDSYRDKHAIADCLRVKPSSFIYRCKLTRKVKAIKVKLAAIAKQRSVMNAIGNNLSVDQQPLSKNRAIGVLSLLTNVEESEIPTRDKEKSGIICKLLESNEGKDDWIVSVVGLGGSGKTTLAKHICHDNKIKENFKYTFWVHVSHDFNVEKLIGKLFEAITKQKSDIHAPQHMVDEISNKLSGEKFLLVLDDAWHEDKDDWKEFMVLLKSRAPGSKLMLTTRDRKVAEAVNSRHIFELAFLSEAESWNLFVKSCGQEEKDLGSEFIQFGKEIVNKCGGVPLAIKTLGGILCEKREISTWRAIRESDLWNEGTIEGRVFASLKLSYIHLKDHLKQCFTFCSIFPKGFIIRKSYLIGQWIAHGFIKLMNEEQPEDIGSEWFDSLVKVGFFQDPLECWDGSGVVYKMHDLIHDLTRYILQNEVLTSLPKYMNKDCTYKCRYLSLNACSEMVDMSSGGARKHPNQEGAGAQVGLNLAPPLDMSLFDKVRALYVSEGNHSFDKPVKKTCYTRSVILNYAIDTPFPIFILKLEYLGYLEIHNVSCTELPEAISGCRNLQSLHFIECSGFATLPKSVGKLKKLRTLELTRIADLESLPQSICGCHDLQLLQLRSCTKLIEVPNSISKNENLRVLEILYCSNVQQLPSEFHGEFSNIQAINLANCRSLKFLPSALASPKLRTLNLSQTRVTTLPEWVTLIGTLECINLEGCNELVELPRGIGNLKRLEVLNINRCQNLHYMPSGIGQLTRLRRLDLFLVGCGQGQHDARISELKNLDMISGVNGDMTIRNLQYVKDPGDAEKARLKQKKNIQSLELDWCSSGKEELVSDKKQDLAVLDALEPPSEIKKLKINGYGGPHLPCWMRQNDSSYLRGIVIKQASTPRFLCLTVLKLKKLPNLKHMQGILVFPSLKFVKLYKMPNLEELWTTSGSEIGQEELDEQYCFPVLSHLEIRECAKLIVKPYFPTSLESLRLRDYNDQLLSPGSLLINRFPPHADDPSSSSRVLTAFPHLKELELNRMTGSSCDWEFLQQLTGLESL</sequence>
<keyword evidence="6" id="KW-0067">ATP-binding</keyword>
<dbReference type="GO" id="GO:0051707">
    <property type="term" value="P:response to other organism"/>
    <property type="evidence" value="ECO:0007669"/>
    <property type="project" value="UniProtKB-ARBA"/>
</dbReference>
<feature type="domain" description="R13L1/DRL21-like LRR repeat region" evidence="12">
    <location>
        <begin position="857"/>
        <end position="1003"/>
    </location>
</feature>
<evidence type="ECO:0000256" key="5">
    <source>
        <dbReference type="ARBA" id="ARBA00022821"/>
    </source>
</evidence>
<dbReference type="FunFam" id="3.40.50.300:FF:001091">
    <property type="entry name" value="Probable disease resistance protein At1g61300"/>
    <property type="match status" value="1"/>
</dbReference>
<dbReference type="Gene3D" id="3.40.50.300">
    <property type="entry name" value="P-loop containing nucleotide triphosphate hydrolases"/>
    <property type="match status" value="1"/>
</dbReference>
<gene>
    <name evidence="13" type="ORF">EJB05_28837</name>
</gene>
<dbReference type="GO" id="GO:0043531">
    <property type="term" value="F:ADP binding"/>
    <property type="evidence" value="ECO:0007669"/>
    <property type="project" value="InterPro"/>
</dbReference>
<dbReference type="Proteomes" id="UP000324897">
    <property type="component" value="Chromosome 2"/>
</dbReference>
<comment type="similarity">
    <text evidence="1">Belongs to the disease resistance NB-LRR family.</text>
</comment>
<accession>A0A5J9USI8</accession>
<dbReference type="PRINTS" id="PR00364">
    <property type="entry name" value="DISEASERSIST"/>
</dbReference>
<dbReference type="InterPro" id="IPR058922">
    <property type="entry name" value="WHD_DRP"/>
</dbReference>
<dbReference type="AlphaFoldDB" id="A0A5J9USI8"/>
<keyword evidence="2" id="KW-0433">Leucine-rich repeat</keyword>
<dbReference type="InterPro" id="IPR036388">
    <property type="entry name" value="WH-like_DNA-bd_sf"/>
</dbReference>
<dbReference type="Gene3D" id="3.80.10.10">
    <property type="entry name" value="Ribonuclease Inhibitor"/>
    <property type="match status" value="2"/>
</dbReference>
<protein>
    <recommendedName>
        <fullName evidence="15">AAA+ ATPase domain-containing protein</fullName>
    </recommendedName>
</protein>
<dbReference type="Gramene" id="TVU26298">
    <property type="protein sequence ID" value="TVU26298"/>
    <property type="gene ID" value="EJB05_28837"/>
</dbReference>
<dbReference type="Gene3D" id="1.10.10.10">
    <property type="entry name" value="Winged helix-like DNA-binding domain superfamily/Winged helix DNA-binding domain"/>
    <property type="match status" value="1"/>
</dbReference>
<feature type="domain" description="NB-ARC" evidence="8">
    <location>
        <begin position="181"/>
        <end position="352"/>
    </location>
</feature>
<dbReference type="PANTHER" id="PTHR36766:SF34">
    <property type="entry name" value="NB-ARC DOMAIN-CONTAINING PROTEIN"/>
    <property type="match status" value="1"/>
</dbReference>
<dbReference type="SUPFAM" id="SSF52540">
    <property type="entry name" value="P-loop containing nucleoside triphosphate hydrolases"/>
    <property type="match status" value="1"/>
</dbReference>
<evidence type="ECO:0000313" key="14">
    <source>
        <dbReference type="Proteomes" id="UP000324897"/>
    </source>
</evidence>
<evidence type="ECO:0000256" key="6">
    <source>
        <dbReference type="ARBA" id="ARBA00022840"/>
    </source>
</evidence>
<dbReference type="Pfam" id="PF23559">
    <property type="entry name" value="WHD_DRP"/>
    <property type="match status" value="1"/>
</dbReference>
<comment type="caution">
    <text evidence="13">The sequence shown here is derived from an EMBL/GenBank/DDBJ whole genome shotgun (WGS) entry which is preliminary data.</text>
</comment>
<evidence type="ECO:0000259" key="12">
    <source>
        <dbReference type="Pfam" id="PF25019"/>
    </source>
</evidence>
<dbReference type="GO" id="GO:0006952">
    <property type="term" value="P:defense response"/>
    <property type="evidence" value="ECO:0007669"/>
    <property type="project" value="UniProtKB-KW"/>
</dbReference>
<feature type="non-terminal residue" evidence="13">
    <location>
        <position position="1"/>
    </location>
</feature>
<evidence type="ECO:0000256" key="7">
    <source>
        <dbReference type="ARBA" id="ARBA00023054"/>
    </source>
</evidence>
<evidence type="ECO:0000256" key="1">
    <source>
        <dbReference type="ARBA" id="ARBA00008894"/>
    </source>
</evidence>
<keyword evidence="4" id="KW-0547">Nucleotide-binding</keyword>
<dbReference type="EMBL" id="RWGY01000013">
    <property type="protein sequence ID" value="TVU26298.1"/>
    <property type="molecule type" value="Genomic_DNA"/>
</dbReference>
<dbReference type="Pfam" id="PF23598">
    <property type="entry name" value="LRR_14"/>
    <property type="match status" value="1"/>
</dbReference>
<feature type="domain" description="Disease resistance protein winged helix" evidence="10">
    <location>
        <begin position="435"/>
        <end position="505"/>
    </location>
</feature>
<organism evidence="13 14">
    <name type="scientific">Eragrostis curvula</name>
    <name type="common">weeping love grass</name>
    <dbReference type="NCBI Taxonomy" id="38414"/>
    <lineage>
        <taxon>Eukaryota</taxon>
        <taxon>Viridiplantae</taxon>
        <taxon>Streptophyta</taxon>
        <taxon>Embryophyta</taxon>
        <taxon>Tracheophyta</taxon>
        <taxon>Spermatophyta</taxon>
        <taxon>Magnoliopsida</taxon>
        <taxon>Liliopsida</taxon>
        <taxon>Poales</taxon>
        <taxon>Poaceae</taxon>
        <taxon>PACMAD clade</taxon>
        <taxon>Chloridoideae</taxon>
        <taxon>Eragrostideae</taxon>
        <taxon>Eragrostidinae</taxon>
        <taxon>Eragrostis</taxon>
    </lineage>
</organism>
<dbReference type="GO" id="GO:0005524">
    <property type="term" value="F:ATP binding"/>
    <property type="evidence" value="ECO:0007669"/>
    <property type="project" value="UniProtKB-KW"/>
</dbReference>
<dbReference type="InterPro" id="IPR027417">
    <property type="entry name" value="P-loop_NTPase"/>
</dbReference>
<keyword evidence="5" id="KW-0611">Plant defense</keyword>
<name>A0A5J9USI8_9POAL</name>
<evidence type="ECO:0000259" key="8">
    <source>
        <dbReference type="Pfam" id="PF00931"/>
    </source>
</evidence>
<dbReference type="Gene3D" id="1.20.5.4130">
    <property type="match status" value="1"/>
</dbReference>
<dbReference type="InterPro" id="IPR041118">
    <property type="entry name" value="Rx_N"/>
</dbReference>
<dbReference type="OrthoDB" id="1658288at2759"/>
<evidence type="ECO:0000259" key="9">
    <source>
        <dbReference type="Pfam" id="PF18052"/>
    </source>
</evidence>
<evidence type="ECO:0000256" key="4">
    <source>
        <dbReference type="ARBA" id="ARBA00022741"/>
    </source>
</evidence>
<evidence type="ECO:0000259" key="10">
    <source>
        <dbReference type="Pfam" id="PF23559"/>
    </source>
</evidence>